<dbReference type="InterPro" id="IPR003786">
    <property type="entry name" value="FdhD"/>
</dbReference>
<name>A0A369IEE2_9BACT</name>
<keyword evidence="1 3" id="KW-0963">Cytoplasm</keyword>
<sequence length="280" mass="31043">MSTKDVMIWRSNRAGTHYVADTVVVEEPVEIRIRFRDSNDKWGERPLSITMRTPGDDQALAVGFMFTEGMLLENQLDKVTIGLENTVTVHFKPDVRPELEKLQRNFYATSSCGVCGKSSLDSLGYTYENLQWAENLPSLSTELIASLPQKLTEYQSLFDETGGIHAAGLFDWEGNLMLSAEDVGRHNAVDKIAGKALINQSLPFNQHILVLSGRACFELLHKALALNIPVVVAVGAPSSLAIETAERFGQTLIGFARDGRFNVYSGPERLELQNETRAII</sequence>
<evidence type="ECO:0000256" key="2">
    <source>
        <dbReference type="ARBA" id="ARBA00023150"/>
    </source>
</evidence>
<evidence type="ECO:0000256" key="3">
    <source>
        <dbReference type="HAMAP-Rule" id="MF_00187"/>
    </source>
</evidence>
<comment type="caution">
    <text evidence="4">The sequence shown here is derived from an EMBL/GenBank/DDBJ whole genome shotgun (WGS) entry which is preliminary data.</text>
</comment>
<dbReference type="Proteomes" id="UP000253141">
    <property type="component" value="Unassembled WGS sequence"/>
</dbReference>
<dbReference type="AlphaFoldDB" id="A0A369IEE2"/>
<evidence type="ECO:0000256" key="1">
    <source>
        <dbReference type="ARBA" id="ARBA00022490"/>
    </source>
</evidence>
<organism evidence="4 5">
    <name type="scientific">Runella aurantiaca</name>
    <dbReference type="NCBI Taxonomy" id="2282308"/>
    <lineage>
        <taxon>Bacteria</taxon>
        <taxon>Pseudomonadati</taxon>
        <taxon>Bacteroidota</taxon>
        <taxon>Cytophagia</taxon>
        <taxon>Cytophagales</taxon>
        <taxon>Spirosomataceae</taxon>
        <taxon>Runella</taxon>
    </lineage>
</organism>
<proteinExistence type="inferred from homology"/>
<dbReference type="NCBIfam" id="TIGR00129">
    <property type="entry name" value="fdhD_narQ"/>
    <property type="match status" value="1"/>
</dbReference>
<keyword evidence="2 3" id="KW-0501">Molybdenum cofactor biosynthesis</keyword>
<comment type="function">
    <text evidence="3">Required for formate dehydrogenase (FDH) activity. Acts as a sulfur carrier protein that transfers sulfur from IscS to the molybdenum cofactor prior to its insertion into FDH.</text>
</comment>
<dbReference type="Pfam" id="PF02634">
    <property type="entry name" value="FdhD-NarQ"/>
    <property type="match status" value="1"/>
</dbReference>
<comment type="subcellular location">
    <subcellularLocation>
        <location evidence="3">Cytoplasm</location>
    </subcellularLocation>
</comment>
<dbReference type="GO" id="GO:0006777">
    <property type="term" value="P:Mo-molybdopterin cofactor biosynthetic process"/>
    <property type="evidence" value="ECO:0007669"/>
    <property type="project" value="UniProtKB-UniRule"/>
</dbReference>
<dbReference type="Gene3D" id="3.40.140.10">
    <property type="entry name" value="Cytidine Deaminase, domain 2"/>
    <property type="match status" value="1"/>
</dbReference>
<dbReference type="GO" id="GO:0005737">
    <property type="term" value="C:cytoplasm"/>
    <property type="evidence" value="ECO:0007669"/>
    <property type="project" value="UniProtKB-SubCell"/>
</dbReference>
<accession>A0A369IEE2</accession>
<keyword evidence="4" id="KW-0808">Transferase</keyword>
<dbReference type="RefSeq" id="WP_114459567.1">
    <property type="nucleotide sequence ID" value="NZ_QPIW01000001.1"/>
</dbReference>
<dbReference type="PANTHER" id="PTHR30592">
    <property type="entry name" value="FORMATE DEHYDROGENASE"/>
    <property type="match status" value="1"/>
</dbReference>
<dbReference type="EMBL" id="QPIW01000001">
    <property type="protein sequence ID" value="RDB08038.1"/>
    <property type="molecule type" value="Genomic_DNA"/>
</dbReference>
<dbReference type="OrthoDB" id="9782042at2"/>
<dbReference type="PANTHER" id="PTHR30592:SF1">
    <property type="entry name" value="SULFUR CARRIER PROTEIN FDHD"/>
    <property type="match status" value="1"/>
</dbReference>
<evidence type="ECO:0000313" key="4">
    <source>
        <dbReference type="EMBL" id="RDB08038.1"/>
    </source>
</evidence>
<dbReference type="GO" id="GO:0097163">
    <property type="term" value="F:sulfur carrier activity"/>
    <property type="evidence" value="ECO:0007669"/>
    <property type="project" value="UniProtKB-UniRule"/>
</dbReference>
<evidence type="ECO:0000313" key="5">
    <source>
        <dbReference type="Proteomes" id="UP000253141"/>
    </source>
</evidence>
<dbReference type="GO" id="GO:0016783">
    <property type="term" value="F:sulfurtransferase activity"/>
    <property type="evidence" value="ECO:0007669"/>
    <property type="project" value="InterPro"/>
</dbReference>
<dbReference type="Gene3D" id="3.10.20.10">
    <property type="match status" value="1"/>
</dbReference>
<dbReference type="InterPro" id="IPR016193">
    <property type="entry name" value="Cytidine_deaminase-like"/>
</dbReference>
<dbReference type="PIRSF" id="PIRSF015626">
    <property type="entry name" value="FdhD"/>
    <property type="match status" value="1"/>
</dbReference>
<feature type="binding site" evidence="3">
    <location>
        <begin position="255"/>
        <end position="260"/>
    </location>
    <ligand>
        <name>Mo-bis(molybdopterin guanine dinucleotide)</name>
        <dbReference type="ChEBI" id="CHEBI:60539"/>
    </ligand>
</feature>
<feature type="active site" description="Cysteine persulfide intermediate" evidence="3">
    <location>
        <position position="112"/>
    </location>
</feature>
<protein>
    <recommendedName>
        <fullName evidence="3">Sulfur carrier protein FdhD</fullName>
    </recommendedName>
</protein>
<gene>
    <name evidence="3" type="primary">fdhD</name>
    <name evidence="4" type="ORF">DVG78_03050</name>
</gene>
<keyword evidence="5" id="KW-1185">Reference proteome</keyword>
<reference evidence="4 5" key="1">
    <citation type="submission" date="2018-07" db="EMBL/GenBank/DDBJ databases">
        <title>Genome analysis of Runella aurantiaca.</title>
        <authorList>
            <person name="Yang X."/>
        </authorList>
    </citation>
    <scope>NUCLEOTIDE SEQUENCE [LARGE SCALE GENOMIC DNA]</scope>
    <source>
        <strain evidence="4 5">YX9</strain>
    </source>
</reference>
<dbReference type="HAMAP" id="MF_00187">
    <property type="entry name" value="FdhD"/>
    <property type="match status" value="1"/>
</dbReference>
<dbReference type="SUPFAM" id="SSF53927">
    <property type="entry name" value="Cytidine deaminase-like"/>
    <property type="match status" value="1"/>
</dbReference>
<comment type="similarity">
    <text evidence="3">Belongs to the FdhD family.</text>
</comment>